<proteinExistence type="predicted"/>
<dbReference type="AlphaFoldDB" id="A0A1G2Q1M4"/>
<keyword evidence="1" id="KW-0472">Membrane</keyword>
<dbReference type="Proteomes" id="UP000177575">
    <property type="component" value="Unassembled WGS sequence"/>
</dbReference>
<feature type="transmembrane region" description="Helical" evidence="1">
    <location>
        <begin position="12"/>
        <end position="29"/>
    </location>
</feature>
<comment type="caution">
    <text evidence="2">The sequence shown here is derived from an EMBL/GenBank/DDBJ whole genome shotgun (WGS) entry which is preliminary data.</text>
</comment>
<organism evidence="2 3">
    <name type="scientific">Candidatus Veblenbacteria bacterium RIFOXYB1_FULL_43_13</name>
    <dbReference type="NCBI Taxonomy" id="1802426"/>
    <lineage>
        <taxon>Bacteria</taxon>
        <taxon>Candidatus Vebleniibacteriota</taxon>
    </lineage>
</organism>
<accession>A0A1G2Q1M4</accession>
<sequence length="173" mass="19410">MLPQSTIKRSRKFWWVVYVGIALGTALIVQSQTAKFNLPTPLNLTTTQAEPEADPAELHMPVHIRAGVIVEMGVDYIIMESTKLKGEGKERITALLTGETKIIEIQIPSFMNEELKVKLDQGSSIIPRVEMTPDSLYIGQRVEVLSEDDMYGYKEVSALRVEYKITVNTEEGI</sequence>
<keyword evidence="1" id="KW-1133">Transmembrane helix</keyword>
<keyword evidence="1" id="KW-0812">Transmembrane</keyword>
<evidence type="ECO:0000256" key="1">
    <source>
        <dbReference type="SAM" id="Phobius"/>
    </source>
</evidence>
<name>A0A1G2Q1M4_9BACT</name>
<evidence type="ECO:0000313" key="3">
    <source>
        <dbReference type="Proteomes" id="UP000177575"/>
    </source>
</evidence>
<protein>
    <submittedName>
        <fullName evidence="2">Uncharacterized protein</fullName>
    </submittedName>
</protein>
<evidence type="ECO:0000313" key="2">
    <source>
        <dbReference type="EMBL" id="OHA54475.1"/>
    </source>
</evidence>
<reference evidence="2 3" key="1">
    <citation type="journal article" date="2016" name="Nat. Commun.">
        <title>Thousands of microbial genomes shed light on interconnected biogeochemical processes in an aquifer system.</title>
        <authorList>
            <person name="Anantharaman K."/>
            <person name="Brown C.T."/>
            <person name="Hug L.A."/>
            <person name="Sharon I."/>
            <person name="Castelle C.J."/>
            <person name="Probst A.J."/>
            <person name="Thomas B.C."/>
            <person name="Singh A."/>
            <person name="Wilkins M.J."/>
            <person name="Karaoz U."/>
            <person name="Brodie E.L."/>
            <person name="Williams K.H."/>
            <person name="Hubbard S.S."/>
            <person name="Banfield J.F."/>
        </authorList>
    </citation>
    <scope>NUCLEOTIDE SEQUENCE [LARGE SCALE GENOMIC DNA]</scope>
</reference>
<dbReference type="EMBL" id="MHTC01000048">
    <property type="protein sequence ID" value="OHA54475.1"/>
    <property type="molecule type" value="Genomic_DNA"/>
</dbReference>
<gene>
    <name evidence="2" type="ORF">A2388_02540</name>
</gene>